<dbReference type="RefSeq" id="XP_002675912.1">
    <property type="nucleotide sequence ID" value="XM_002675866.1"/>
</dbReference>
<dbReference type="InParanoid" id="D2VIV6"/>
<dbReference type="VEuPathDB" id="AmoebaDB:NAEGRDRAFT_68815"/>
<sequence length="161" mass="18310">MIHQFSHQEPVVSFVTNTTSNTTTTTTTTSNTTTSNNSNINDNDEIIEYLNKLTLETMVSVQPIPSNVKNIQDVKETSLQLLEHSSIQIIDSYIHQLNNGHDCFTSTYTMNTSDPSFTFMVSSLLYNNMVYSISTYTISKSFNNNVELLFKQIHQSFNFIK</sequence>
<dbReference type="Proteomes" id="UP000006671">
    <property type="component" value="Unassembled WGS sequence"/>
</dbReference>
<keyword evidence="3" id="KW-1185">Reference proteome</keyword>
<evidence type="ECO:0000313" key="2">
    <source>
        <dbReference type="EMBL" id="EFC43168.1"/>
    </source>
</evidence>
<dbReference type="OrthoDB" id="10302396at2759"/>
<feature type="region of interest" description="Disordered" evidence="1">
    <location>
        <begin position="16"/>
        <end position="39"/>
    </location>
</feature>
<dbReference type="KEGG" id="ngr:NAEGRDRAFT_68815"/>
<dbReference type="AlphaFoldDB" id="D2VIV6"/>
<dbReference type="GeneID" id="8853228"/>
<gene>
    <name evidence="2" type="ORF">NAEGRDRAFT_68815</name>
</gene>
<evidence type="ECO:0000313" key="3">
    <source>
        <dbReference type="Proteomes" id="UP000006671"/>
    </source>
</evidence>
<name>D2VIV6_NAEGR</name>
<evidence type="ECO:0000256" key="1">
    <source>
        <dbReference type="SAM" id="MobiDB-lite"/>
    </source>
</evidence>
<reference evidence="2 3" key="1">
    <citation type="journal article" date="2010" name="Cell">
        <title>The genome of Naegleria gruberi illuminates early eukaryotic versatility.</title>
        <authorList>
            <person name="Fritz-Laylin L.K."/>
            <person name="Prochnik S.E."/>
            <person name="Ginger M.L."/>
            <person name="Dacks J.B."/>
            <person name="Carpenter M.L."/>
            <person name="Field M.C."/>
            <person name="Kuo A."/>
            <person name="Paredez A."/>
            <person name="Chapman J."/>
            <person name="Pham J."/>
            <person name="Shu S."/>
            <person name="Neupane R."/>
            <person name="Cipriano M."/>
            <person name="Mancuso J."/>
            <person name="Tu H."/>
            <person name="Salamov A."/>
            <person name="Lindquist E."/>
            <person name="Shapiro H."/>
            <person name="Lucas S."/>
            <person name="Grigoriev I.V."/>
            <person name="Cande W.Z."/>
            <person name="Fulton C."/>
            <person name="Rokhsar D.S."/>
            <person name="Dawson S.C."/>
        </authorList>
    </citation>
    <scope>NUCLEOTIDE SEQUENCE [LARGE SCALE GENOMIC DNA]</scope>
    <source>
        <strain evidence="2 3">NEG-M</strain>
    </source>
</reference>
<accession>D2VIV6</accession>
<organism evidence="3">
    <name type="scientific">Naegleria gruberi</name>
    <name type="common">Amoeba</name>
    <dbReference type="NCBI Taxonomy" id="5762"/>
    <lineage>
        <taxon>Eukaryota</taxon>
        <taxon>Discoba</taxon>
        <taxon>Heterolobosea</taxon>
        <taxon>Tetramitia</taxon>
        <taxon>Eutetramitia</taxon>
        <taxon>Vahlkampfiidae</taxon>
        <taxon>Naegleria</taxon>
    </lineage>
</organism>
<proteinExistence type="predicted"/>
<protein>
    <submittedName>
        <fullName evidence="2">Predicted protein</fullName>
    </submittedName>
</protein>
<dbReference type="EMBL" id="GG738875">
    <property type="protein sequence ID" value="EFC43168.1"/>
    <property type="molecule type" value="Genomic_DNA"/>
</dbReference>